<evidence type="ECO:0000313" key="1">
    <source>
        <dbReference type="EMBL" id="AZA13065.1"/>
    </source>
</evidence>
<gene>
    <name evidence="1" type="ORF">CCHOA_03265</name>
</gene>
<reference evidence="1 2" key="1">
    <citation type="submission" date="2018-11" db="EMBL/GenBank/DDBJ databases">
        <authorList>
            <person name="Kleinhagauer T."/>
            <person name="Glaeser S.P."/>
            <person name="Spergser J."/>
            <person name="Ruckert C."/>
            <person name="Kaempfer P."/>
            <person name="Busse H.-J."/>
        </authorList>
    </citation>
    <scope>NUCLEOTIDE SEQUENCE [LARGE SCALE GENOMIC DNA]</scope>
    <source>
        <strain evidence="1 2">200CH</strain>
    </source>
</reference>
<name>A0A3G6J4Q9_9CORY</name>
<keyword evidence="2" id="KW-1185">Reference proteome</keyword>
<proteinExistence type="predicted"/>
<organism evidence="1 2">
    <name type="scientific">Corynebacterium choanae</name>
    <dbReference type="NCBI Taxonomy" id="1862358"/>
    <lineage>
        <taxon>Bacteria</taxon>
        <taxon>Bacillati</taxon>
        <taxon>Actinomycetota</taxon>
        <taxon>Actinomycetes</taxon>
        <taxon>Mycobacteriales</taxon>
        <taxon>Corynebacteriaceae</taxon>
        <taxon>Corynebacterium</taxon>
    </lineage>
</organism>
<dbReference type="RefSeq" id="WP_123926682.1">
    <property type="nucleotide sequence ID" value="NZ_CP033896.1"/>
</dbReference>
<dbReference type="AlphaFoldDB" id="A0A3G6J4Q9"/>
<dbReference type="EMBL" id="CP033896">
    <property type="protein sequence ID" value="AZA13065.1"/>
    <property type="molecule type" value="Genomic_DNA"/>
</dbReference>
<dbReference type="Proteomes" id="UP000269019">
    <property type="component" value="Chromosome"/>
</dbReference>
<evidence type="ECO:0000313" key="2">
    <source>
        <dbReference type="Proteomes" id="UP000269019"/>
    </source>
</evidence>
<accession>A0A3G6J4Q9</accession>
<evidence type="ECO:0008006" key="3">
    <source>
        <dbReference type="Google" id="ProtNLM"/>
    </source>
</evidence>
<protein>
    <recommendedName>
        <fullName evidence="3">Ribbon-helix-helix protein CopG domain-containing protein</fullName>
    </recommendedName>
</protein>
<sequence>MTASPLHDWKIPAELATQLEESAQRHGTTPGELVEHVLAEFIRIERVAQLAKTQHTQPSAGFTTWRDAISFETLTSLDPAIVVEETGQ</sequence>
<dbReference type="KEGG" id="ccho:CCHOA_03265"/>